<reference evidence="3" key="1">
    <citation type="submission" date="2016-10" db="EMBL/GenBank/DDBJ databases">
        <authorList>
            <person name="Varghese N."/>
            <person name="Submissions S."/>
        </authorList>
    </citation>
    <scope>NUCLEOTIDE SEQUENCE [LARGE SCALE GENOMIC DNA]</scope>
    <source>
        <strain evidence="3">DSM 23313</strain>
    </source>
</reference>
<keyword evidence="3" id="KW-1185">Reference proteome</keyword>
<evidence type="ECO:0000313" key="3">
    <source>
        <dbReference type="Proteomes" id="UP000243588"/>
    </source>
</evidence>
<gene>
    <name evidence="2" type="ORF">SAMN05421818_11925</name>
</gene>
<dbReference type="RefSeq" id="WP_090409788.1">
    <property type="nucleotide sequence ID" value="NZ_FNDQ01000019.1"/>
</dbReference>
<keyword evidence="1" id="KW-0812">Transmembrane</keyword>
<dbReference type="Proteomes" id="UP000243588">
    <property type="component" value="Unassembled WGS sequence"/>
</dbReference>
<accession>A0A1G8FTZ2</accession>
<keyword evidence="1" id="KW-1133">Transmembrane helix</keyword>
<proteinExistence type="predicted"/>
<keyword evidence="1" id="KW-0472">Membrane</keyword>
<sequence length="133" mass="15131">MISFNKDTKQLEINDNYKGRLTSSRIMSTFILVMGIVRLTTANWNTPKEMDYVFTGIVAYFLYITVKNFLLKTAGNKIDKTAIKYVKLPKGLATKAVIKLNNKKSREVFGLKTAEQRTAFKKVLTDAKIKVTN</sequence>
<dbReference type="AlphaFoldDB" id="A0A1G8FTZ2"/>
<feature type="transmembrane region" description="Helical" evidence="1">
    <location>
        <begin position="52"/>
        <end position="70"/>
    </location>
</feature>
<evidence type="ECO:0000256" key="1">
    <source>
        <dbReference type="SAM" id="Phobius"/>
    </source>
</evidence>
<feature type="transmembrane region" description="Helical" evidence="1">
    <location>
        <begin position="21"/>
        <end position="40"/>
    </location>
</feature>
<evidence type="ECO:0000313" key="2">
    <source>
        <dbReference type="EMBL" id="SDH85557.1"/>
    </source>
</evidence>
<name>A0A1G8FTZ2_9FLAO</name>
<dbReference type="EMBL" id="FNDQ01000019">
    <property type="protein sequence ID" value="SDH85557.1"/>
    <property type="molecule type" value="Genomic_DNA"/>
</dbReference>
<dbReference type="STRING" id="702745.SAMN05421818_11925"/>
<organism evidence="2 3">
    <name type="scientific">Myroides phaeus</name>
    <dbReference type="NCBI Taxonomy" id="702745"/>
    <lineage>
        <taxon>Bacteria</taxon>
        <taxon>Pseudomonadati</taxon>
        <taxon>Bacteroidota</taxon>
        <taxon>Flavobacteriia</taxon>
        <taxon>Flavobacteriales</taxon>
        <taxon>Flavobacteriaceae</taxon>
        <taxon>Myroides</taxon>
    </lineage>
</organism>
<protein>
    <submittedName>
        <fullName evidence="2">Uncharacterized protein</fullName>
    </submittedName>
</protein>